<feature type="chain" id="PRO_5046518819" description="Copper resistance protein CopB" evidence="2">
    <location>
        <begin position="19"/>
        <end position="50"/>
    </location>
</feature>
<evidence type="ECO:0000256" key="1">
    <source>
        <dbReference type="SAM" id="MobiDB-lite"/>
    </source>
</evidence>
<dbReference type="RefSeq" id="WP_380908154.1">
    <property type="nucleotide sequence ID" value="NZ_JBHTLS010000005.1"/>
</dbReference>
<evidence type="ECO:0000256" key="2">
    <source>
        <dbReference type="SAM" id="SignalP"/>
    </source>
</evidence>
<accession>A0ABW3NWU8</accession>
<evidence type="ECO:0000313" key="4">
    <source>
        <dbReference type="Proteomes" id="UP001597203"/>
    </source>
</evidence>
<reference evidence="4" key="1">
    <citation type="journal article" date="2019" name="Int. J. Syst. Evol. Microbiol.">
        <title>The Global Catalogue of Microorganisms (GCM) 10K type strain sequencing project: providing services to taxonomists for standard genome sequencing and annotation.</title>
        <authorList>
            <consortium name="The Broad Institute Genomics Platform"/>
            <consortium name="The Broad Institute Genome Sequencing Center for Infectious Disease"/>
            <person name="Wu L."/>
            <person name="Ma J."/>
        </authorList>
    </citation>
    <scope>NUCLEOTIDE SEQUENCE [LARGE SCALE GENOMIC DNA]</scope>
    <source>
        <strain evidence="4">CCUG 54329</strain>
    </source>
</reference>
<evidence type="ECO:0008006" key="5">
    <source>
        <dbReference type="Google" id="ProtNLM"/>
    </source>
</evidence>
<evidence type="ECO:0000313" key="3">
    <source>
        <dbReference type="EMBL" id="MFD1103322.1"/>
    </source>
</evidence>
<dbReference type="EMBL" id="JBHTLS010000005">
    <property type="protein sequence ID" value="MFD1103322.1"/>
    <property type="molecule type" value="Genomic_DNA"/>
</dbReference>
<organism evidence="3 4">
    <name type="scientific">Sphingobium olei</name>
    <dbReference type="NCBI Taxonomy" id="420955"/>
    <lineage>
        <taxon>Bacteria</taxon>
        <taxon>Pseudomonadati</taxon>
        <taxon>Pseudomonadota</taxon>
        <taxon>Alphaproteobacteria</taxon>
        <taxon>Sphingomonadales</taxon>
        <taxon>Sphingomonadaceae</taxon>
        <taxon>Sphingobium</taxon>
    </lineage>
</organism>
<keyword evidence="2" id="KW-0732">Signal</keyword>
<sequence length="50" mass="5334">MRRALAITLLSVALPAQAQTMDHSQMNHGAHEMPQGETPPAADPHAGCSW</sequence>
<feature type="region of interest" description="Disordered" evidence="1">
    <location>
        <begin position="23"/>
        <end position="50"/>
    </location>
</feature>
<feature type="signal peptide" evidence="2">
    <location>
        <begin position="1"/>
        <end position="18"/>
    </location>
</feature>
<comment type="caution">
    <text evidence="3">The sequence shown here is derived from an EMBL/GenBank/DDBJ whole genome shotgun (WGS) entry which is preliminary data.</text>
</comment>
<gene>
    <name evidence="3" type="ORF">ACFQ24_00130</name>
</gene>
<keyword evidence="4" id="KW-1185">Reference proteome</keyword>
<proteinExistence type="predicted"/>
<name>A0ABW3NWU8_9SPHN</name>
<dbReference type="Proteomes" id="UP001597203">
    <property type="component" value="Unassembled WGS sequence"/>
</dbReference>
<protein>
    <recommendedName>
        <fullName evidence="5">Copper resistance protein CopB</fullName>
    </recommendedName>
</protein>